<name>A0A382DX26_9ZZZZ</name>
<protein>
    <submittedName>
        <fullName evidence="1">Uncharacterized protein</fullName>
    </submittedName>
</protein>
<dbReference type="EMBL" id="UINC01041412">
    <property type="protein sequence ID" value="SVB42642.1"/>
    <property type="molecule type" value="Genomic_DNA"/>
</dbReference>
<evidence type="ECO:0000313" key="1">
    <source>
        <dbReference type="EMBL" id="SVB42642.1"/>
    </source>
</evidence>
<sequence>MKAFSQHILVTDKKLIVILGKFGFF</sequence>
<proteinExistence type="predicted"/>
<organism evidence="1">
    <name type="scientific">marine metagenome</name>
    <dbReference type="NCBI Taxonomy" id="408172"/>
    <lineage>
        <taxon>unclassified sequences</taxon>
        <taxon>metagenomes</taxon>
        <taxon>ecological metagenomes</taxon>
    </lineage>
</organism>
<gene>
    <name evidence="1" type="ORF">METZ01_LOCUS195496</name>
</gene>
<dbReference type="AlphaFoldDB" id="A0A382DX26"/>
<reference evidence="1" key="1">
    <citation type="submission" date="2018-05" db="EMBL/GenBank/DDBJ databases">
        <authorList>
            <person name="Lanie J.A."/>
            <person name="Ng W.-L."/>
            <person name="Kazmierczak K.M."/>
            <person name="Andrzejewski T.M."/>
            <person name="Davidsen T.M."/>
            <person name="Wayne K.J."/>
            <person name="Tettelin H."/>
            <person name="Glass J.I."/>
            <person name="Rusch D."/>
            <person name="Podicherti R."/>
            <person name="Tsui H.-C.T."/>
            <person name="Winkler M.E."/>
        </authorList>
    </citation>
    <scope>NUCLEOTIDE SEQUENCE</scope>
</reference>
<accession>A0A382DX26</accession>